<evidence type="ECO:0000256" key="8">
    <source>
        <dbReference type="ARBA" id="ARBA00022581"/>
    </source>
</evidence>
<evidence type="ECO:0000256" key="11">
    <source>
        <dbReference type="ARBA" id="ARBA00022771"/>
    </source>
</evidence>
<dbReference type="GeneID" id="10100555"/>
<dbReference type="GO" id="GO:0003677">
    <property type="term" value="F:DNA binding"/>
    <property type="evidence" value="ECO:0007669"/>
    <property type="project" value="UniProtKB-KW"/>
</dbReference>
<keyword evidence="12 17" id="KW-0862">Zinc</keyword>
<comment type="domain">
    <text evidence="17">The zinc finger and the transactivation region are involved in PTGS suppression.</text>
</comment>
<dbReference type="KEGG" id="vg:10100555"/>
<dbReference type="Proteomes" id="UP000202212">
    <property type="component" value="Genome"/>
</dbReference>
<evidence type="ECO:0000256" key="5">
    <source>
        <dbReference type="ARBA" id="ARBA00022463"/>
    </source>
</evidence>
<reference evidence="19 20" key="1">
    <citation type="journal article" date="2011" name="Virus Genes">
        <title>Molecular characterization of a new begomovirus infecting a leguminous weed Rhynchosia minima in India.</title>
        <authorList>
            <person name="Jyothsna P."/>
            <person name="Rawat R."/>
            <person name="Malathi V.G."/>
        </authorList>
    </citation>
    <scope>NUCLEOTIDE SEQUENCE [LARGE SCALE GENOMIC DNA]</scope>
    <source>
        <strain evidence="19">Thiruvananthapuram</strain>
    </source>
</reference>
<dbReference type="GO" id="GO:0005198">
    <property type="term" value="F:structural molecule activity"/>
    <property type="evidence" value="ECO:0007669"/>
    <property type="project" value="InterPro"/>
</dbReference>
<dbReference type="EMBL" id="HM777509">
    <property type="protein sequence ID" value="ADU02165.1"/>
    <property type="molecule type" value="Genomic_DNA"/>
</dbReference>
<comment type="similarity">
    <text evidence="3 17">Belongs to the geminiviridae transcriptional activator protein family.</text>
</comment>
<keyword evidence="13 17" id="KW-0238">DNA-binding</keyword>
<keyword evidence="10 17" id="KW-0479">Metal-binding</keyword>
<dbReference type="RefSeq" id="YP_004123934.1">
    <property type="nucleotide sequence ID" value="NC_014902.1"/>
</dbReference>
<keyword evidence="8 17" id="KW-0945">Host-virus interaction</keyword>
<dbReference type="InterPro" id="IPR000942">
    <property type="entry name" value="Gemini_AL2"/>
</dbReference>
<keyword evidence="15 17" id="KW-1035">Host cytoplasm</keyword>
<dbReference type="GO" id="GO:0030430">
    <property type="term" value="C:host cell cytoplasm"/>
    <property type="evidence" value="ECO:0007669"/>
    <property type="project" value="UniProtKB-SubCell"/>
</dbReference>
<accession>E7CWL4</accession>
<keyword evidence="16" id="KW-0899">Viral immunoevasion</keyword>
<evidence type="ECO:0000256" key="10">
    <source>
        <dbReference type="ARBA" id="ARBA00022723"/>
    </source>
</evidence>
<dbReference type="GO" id="GO:0008270">
    <property type="term" value="F:zinc ion binding"/>
    <property type="evidence" value="ECO:0007669"/>
    <property type="project" value="UniProtKB-KW"/>
</dbReference>
<feature type="compositionally biased region" description="Polar residues" evidence="18">
    <location>
        <begin position="1"/>
        <end position="12"/>
    </location>
</feature>
<keyword evidence="7 17" id="KW-1048">Host nucleus</keyword>
<evidence type="ECO:0000256" key="1">
    <source>
        <dbReference type="ARBA" id="ARBA00004147"/>
    </source>
</evidence>
<keyword evidence="6" id="KW-0597">Phosphoprotein</keyword>
<comment type="function">
    <text evidence="17">Strong activator of the late viral genes promoters. Acts as a suppressor of RNA-mediated gene silencing, also known as post-transcriptional gene silencing (PTGS), a mechanism of plant viral defense that limits the accumulation of viral RNAs. Also suppresses the host basal defense by interacting with and inhibiting SNF1 kinase, a key regulator of cell metabolism implicated in innate antiviral defense. Determines pathogenicity.</text>
</comment>
<name>E7CWL4_9GEMI</name>
<evidence type="ECO:0000256" key="12">
    <source>
        <dbReference type="ARBA" id="ARBA00022833"/>
    </source>
</evidence>
<dbReference type="OrthoDB" id="11041at10239"/>
<sequence length="135" mass="15737">MRNSTPSKNHFSPPSIKAQHRCAKKKAIRRKRIDLKCGCSYYMHINCANHGFTHRGEHHCNSSTEWRIYLGDKKSPIFQDPRASQETVQQQQRHFDCPDQIQPQLKEGTGDSQMFFDLQNLDDLTASDWSFLKDI</sequence>
<comment type="subcellular location">
    <subcellularLocation>
        <location evidence="2 17">Host cytoplasm</location>
    </subcellularLocation>
    <subcellularLocation>
        <location evidence="1 17">Host nucleus</location>
    </subcellularLocation>
</comment>
<evidence type="ECO:0000256" key="13">
    <source>
        <dbReference type="ARBA" id="ARBA00023125"/>
    </source>
</evidence>
<evidence type="ECO:0000256" key="18">
    <source>
        <dbReference type="SAM" id="MobiDB-lite"/>
    </source>
</evidence>
<keyword evidence="14 17" id="KW-0010">Activator</keyword>
<keyword evidence="9" id="KW-1090">Inhibition of host innate immune response by virus</keyword>
<protein>
    <recommendedName>
        <fullName evidence="4 17">Transcriptional activator protein</fullName>
        <shortName evidence="17">TrAP</shortName>
    </recommendedName>
</protein>
<keyword evidence="20" id="KW-1185">Reference proteome</keyword>
<keyword evidence="5 17" id="KW-0941">Suppressor of RNA silencing</keyword>
<evidence type="ECO:0000256" key="16">
    <source>
        <dbReference type="ARBA" id="ARBA00023280"/>
    </source>
</evidence>
<feature type="region of interest" description="Disordered" evidence="18">
    <location>
        <begin position="1"/>
        <end position="22"/>
    </location>
</feature>
<evidence type="ECO:0000313" key="20">
    <source>
        <dbReference type="Proteomes" id="UP000202212"/>
    </source>
</evidence>
<dbReference type="PRINTS" id="PR00230">
    <property type="entry name" value="GEMCOATAL2"/>
</dbReference>
<dbReference type="EMBL" id="HM777508">
    <property type="protein sequence ID" value="ADU02159.1"/>
    <property type="molecule type" value="Genomic_DNA"/>
</dbReference>
<evidence type="ECO:0000256" key="7">
    <source>
        <dbReference type="ARBA" id="ARBA00022562"/>
    </source>
</evidence>
<dbReference type="GO" id="GO:0042025">
    <property type="term" value="C:host cell nucleus"/>
    <property type="evidence" value="ECO:0007669"/>
    <property type="project" value="UniProtKB-SubCell"/>
</dbReference>
<dbReference type="GO" id="GO:0052170">
    <property type="term" value="P:symbiont-mediated suppression of host innate immune response"/>
    <property type="evidence" value="ECO:0007669"/>
    <property type="project" value="UniProtKB-KW"/>
</dbReference>
<organism evidence="19 20">
    <name type="scientific">Rhynchosia yellow mosaic India virus</name>
    <dbReference type="NCBI Taxonomy" id="935473"/>
    <lineage>
        <taxon>Viruses</taxon>
        <taxon>Monodnaviria</taxon>
        <taxon>Shotokuvirae</taxon>
        <taxon>Cressdnaviricota</taxon>
        <taxon>Repensiviricetes</taxon>
        <taxon>Geplafuvirales</taxon>
        <taxon>Geminiviridae</taxon>
        <taxon>Begomovirus</taxon>
        <taxon>Begomovirus rhynchosiaindiaense</taxon>
    </lineage>
</organism>
<evidence type="ECO:0000256" key="17">
    <source>
        <dbReference type="RuleBase" id="RU363028"/>
    </source>
</evidence>
<evidence type="ECO:0000256" key="9">
    <source>
        <dbReference type="ARBA" id="ARBA00022632"/>
    </source>
</evidence>
<evidence type="ECO:0000256" key="2">
    <source>
        <dbReference type="ARBA" id="ARBA00004192"/>
    </source>
</evidence>
<evidence type="ECO:0000313" key="19">
    <source>
        <dbReference type="EMBL" id="ADU02159.1"/>
    </source>
</evidence>
<keyword evidence="11 17" id="KW-0863">Zinc-finger</keyword>
<dbReference type="Pfam" id="PF01440">
    <property type="entry name" value="Gemini_AL2"/>
    <property type="match status" value="1"/>
</dbReference>
<evidence type="ECO:0000256" key="15">
    <source>
        <dbReference type="ARBA" id="ARBA00023200"/>
    </source>
</evidence>
<evidence type="ECO:0000256" key="6">
    <source>
        <dbReference type="ARBA" id="ARBA00022553"/>
    </source>
</evidence>
<gene>
    <name evidence="19" type="primary">AC2</name>
</gene>
<proteinExistence type="inferred from homology"/>
<evidence type="ECO:0000256" key="14">
    <source>
        <dbReference type="ARBA" id="ARBA00023159"/>
    </source>
</evidence>
<comment type="subunit">
    <text evidence="17">Monomer. Homodimer. Homooligomer. Self-interaction correlates with nuclear localization and efficient activation of transcription.</text>
</comment>
<dbReference type="GO" id="GO:0019028">
    <property type="term" value="C:viral capsid"/>
    <property type="evidence" value="ECO:0007669"/>
    <property type="project" value="InterPro"/>
</dbReference>
<evidence type="ECO:0000256" key="3">
    <source>
        <dbReference type="ARBA" id="ARBA00007672"/>
    </source>
</evidence>
<evidence type="ECO:0000256" key="4">
    <source>
        <dbReference type="ARBA" id="ARBA00014388"/>
    </source>
</evidence>